<dbReference type="PANTHER" id="PTHR33594">
    <property type="entry name" value="SUPERFAMILY HYDROLASE, PUTATIVE (AFU_ORTHOLOGUE AFUA_1G03035)-RELATED"/>
    <property type="match status" value="1"/>
</dbReference>
<feature type="domain" description="HD" evidence="2">
    <location>
        <begin position="67"/>
        <end position="172"/>
    </location>
</feature>
<dbReference type="Pfam" id="PF01966">
    <property type="entry name" value="HD"/>
    <property type="match status" value="1"/>
</dbReference>
<protein>
    <submittedName>
        <fullName evidence="3">Hydrolase</fullName>
    </submittedName>
</protein>
<evidence type="ECO:0000256" key="1">
    <source>
        <dbReference type="SAM" id="MobiDB-lite"/>
    </source>
</evidence>
<dbReference type="Gene3D" id="1.10.3210.50">
    <property type="match status" value="1"/>
</dbReference>
<dbReference type="InterPro" id="IPR003607">
    <property type="entry name" value="HD/PDEase_dom"/>
</dbReference>
<dbReference type="GO" id="GO:0016787">
    <property type="term" value="F:hydrolase activity"/>
    <property type="evidence" value="ECO:0007669"/>
    <property type="project" value="UniProtKB-KW"/>
</dbReference>
<dbReference type="EMBL" id="NHOO01000011">
    <property type="protein sequence ID" value="OVE47437.1"/>
    <property type="molecule type" value="Genomic_DNA"/>
</dbReference>
<accession>A0A202B783</accession>
<evidence type="ECO:0000313" key="3">
    <source>
        <dbReference type="EMBL" id="OVE47437.1"/>
    </source>
</evidence>
<dbReference type="PANTHER" id="PTHR33594:SF1">
    <property type="entry name" value="HD_PDEASE DOMAIN-CONTAINING PROTEIN"/>
    <property type="match status" value="1"/>
</dbReference>
<name>A0A202B783_CHRVL</name>
<organism evidence="3 4">
    <name type="scientific">Chromobacterium violaceum</name>
    <dbReference type="NCBI Taxonomy" id="536"/>
    <lineage>
        <taxon>Bacteria</taxon>
        <taxon>Pseudomonadati</taxon>
        <taxon>Pseudomonadota</taxon>
        <taxon>Betaproteobacteria</taxon>
        <taxon>Neisseriales</taxon>
        <taxon>Chromobacteriaceae</taxon>
        <taxon>Chromobacterium</taxon>
    </lineage>
</organism>
<keyword evidence="4" id="KW-1185">Reference proteome</keyword>
<dbReference type="InterPro" id="IPR006674">
    <property type="entry name" value="HD_domain"/>
</dbReference>
<dbReference type="SUPFAM" id="SSF109604">
    <property type="entry name" value="HD-domain/PDEase-like"/>
    <property type="match status" value="1"/>
</dbReference>
<gene>
    <name evidence="3" type="ORF">CBW21_14215</name>
</gene>
<proteinExistence type="predicted"/>
<feature type="region of interest" description="Disordered" evidence="1">
    <location>
        <begin position="1"/>
        <end position="45"/>
    </location>
</feature>
<reference evidence="3 4" key="1">
    <citation type="submission" date="2017-05" db="EMBL/GenBank/DDBJ databases">
        <title>Chromobacterium violaceum GHPS1 isolated from Hydrocarbon polluted soil in French Guiana display an awesome secondary metabolite arsenal and a battery of drug and heavy-metal-resistance and detoxification of xenobiotics proteins.</title>
        <authorList>
            <person name="Belbahri L."/>
        </authorList>
    </citation>
    <scope>NUCLEOTIDE SEQUENCE [LARGE SCALE GENOMIC DNA]</scope>
    <source>
        <strain evidence="3 4">GHPS1</strain>
    </source>
</reference>
<sequence length="255" mass="28730">MTIRMIPHPIFSSPTNRRREKPDPPARAGAAQPSGPARMTPQQQTEWQQRLIALLESQPPDDDGAHDLSHLHRVWAVARTLLAHYPDADSIVVMAGSYLHDLVNLPKNHPQRQLASHWSAERARQLLADSGLTEAQLDNLAHAIEAHSYSAAIPPRTLEARIVQDADRMDALGPVGLARMFYVSGRMGRALAHPLDPLAEHRGRDDQAWAIDHIDVKLAKLPGMMQTEAGRAMAERKLEWLFHFRDEFCRDWMAR</sequence>
<evidence type="ECO:0000259" key="2">
    <source>
        <dbReference type="PROSITE" id="PS51831"/>
    </source>
</evidence>
<keyword evidence="3" id="KW-0378">Hydrolase</keyword>
<evidence type="ECO:0000313" key="4">
    <source>
        <dbReference type="Proteomes" id="UP000196342"/>
    </source>
</evidence>
<dbReference type="CDD" id="cd00077">
    <property type="entry name" value="HDc"/>
    <property type="match status" value="1"/>
</dbReference>
<dbReference type="SMART" id="SM00471">
    <property type="entry name" value="HDc"/>
    <property type="match status" value="1"/>
</dbReference>
<dbReference type="PROSITE" id="PS51831">
    <property type="entry name" value="HD"/>
    <property type="match status" value="1"/>
</dbReference>
<dbReference type="AlphaFoldDB" id="A0A202B783"/>
<comment type="caution">
    <text evidence="3">The sequence shown here is derived from an EMBL/GenBank/DDBJ whole genome shotgun (WGS) entry which is preliminary data.</text>
</comment>
<dbReference type="Proteomes" id="UP000196342">
    <property type="component" value="Unassembled WGS sequence"/>
</dbReference>